<comment type="subcellular location">
    <subcellularLocation>
        <location evidence="1 10">Endoplasmic reticulum membrane</location>
        <topology evidence="1 10">Multi-pass membrane protein</topology>
    </subcellularLocation>
</comment>
<comment type="function">
    <text evidence="9">Mannosyltransferase involved in glycosylphosphatidylinositol-anchor biosynthesis. Transfers the third mannose to Man2-GlcN-acyl-PI during GPI precursor assembly.</text>
</comment>
<dbReference type="AlphaFoldDB" id="A0A4S4LVB7"/>
<sequence>MHPPFHFFYGSSPWHYYLTQAIPILCGPCLPFVLHGAWLCARGDAGAKGRTVLWVVAWTTGVYSLAGHKEWRFLHPILPLLHLLAAKSVVDLYHKHLPSTSRTKPNTRLPIRKIHLTFLFLSVPIGIYAARFHAHAQISVLRYLRGLPEEELKSVGFLMPCHSTPGQAYLHRSMEEGRLWALGCEPPVGIPAQDLRAYRDQTDVFYASPIEYLTTRFPPVVDTTFPPSPFPRSLPGTPASAMEIPPWRHEWPSHLVFFDALLQHKGVEGLLKKIGYAEVWKAGNWLEEDWRRRGGVRVWRFIKEHK</sequence>
<keyword evidence="3 10" id="KW-0328">Glycosyltransferase</keyword>
<evidence type="ECO:0000256" key="6">
    <source>
        <dbReference type="ARBA" id="ARBA00022824"/>
    </source>
</evidence>
<keyword evidence="7" id="KW-1133">Transmembrane helix</keyword>
<proteinExistence type="inferred from homology"/>
<keyword evidence="12" id="KW-1185">Reference proteome</keyword>
<dbReference type="EC" id="2.4.1.-" evidence="10"/>
<accession>A0A4S4LVB7</accession>
<comment type="similarity">
    <text evidence="2">Belongs to the glycosyltransferase 22 family. PIGB subfamily.</text>
</comment>
<dbReference type="Proteomes" id="UP000310158">
    <property type="component" value="Unassembled WGS sequence"/>
</dbReference>
<name>A0A4S4LVB7_9AGAM</name>
<evidence type="ECO:0000256" key="3">
    <source>
        <dbReference type="ARBA" id="ARBA00022676"/>
    </source>
</evidence>
<organism evidence="11 12">
    <name type="scientific">Bondarzewia mesenterica</name>
    <dbReference type="NCBI Taxonomy" id="1095465"/>
    <lineage>
        <taxon>Eukaryota</taxon>
        <taxon>Fungi</taxon>
        <taxon>Dikarya</taxon>
        <taxon>Basidiomycota</taxon>
        <taxon>Agaricomycotina</taxon>
        <taxon>Agaricomycetes</taxon>
        <taxon>Russulales</taxon>
        <taxon>Bondarzewiaceae</taxon>
        <taxon>Bondarzewia</taxon>
    </lineage>
</organism>
<keyword evidence="6 10" id="KW-0256">Endoplasmic reticulum</keyword>
<evidence type="ECO:0000256" key="5">
    <source>
        <dbReference type="ARBA" id="ARBA00022692"/>
    </source>
</evidence>
<evidence type="ECO:0000313" key="11">
    <source>
        <dbReference type="EMBL" id="THH16484.1"/>
    </source>
</evidence>
<dbReference type="OrthoDB" id="416834at2759"/>
<evidence type="ECO:0000313" key="12">
    <source>
        <dbReference type="Proteomes" id="UP000310158"/>
    </source>
</evidence>
<evidence type="ECO:0000256" key="10">
    <source>
        <dbReference type="RuleBase" id="RU363075"/>
    </source>
</evidence>
<dbReference type="InterPro" id="IPR005599">
    <property type="entry name" value="GPI_mannosylTrfase"/>
</dbReference>
<dbReference type="GO" id="GO:0005789">
    <property type="term" value="C:endoplasmic reticulum membrane"/>
    <property type="evidence" value="ECO:0007669"/>
    <property type="project" value="UniProtKB-SubCell"/>
</dbReference>
<comment type="caution">
    <text evidence="11">The sequence shown here is derived from an EMBL/GenBank/DDBJ whole genome shotgun (WGS) entry which is preliminary data.</text>
</comment>
<evidence type="ECO:0000256" key="9">
    <source>
        <dbReference type="ARBA" id="ARBA00024708"/>
    </source>
</evidence>
<dbReference type="GO" id="GO:0006506">
    <property type="term" value="P:GPI anchor biosynthetic process"/>
    <property type="evidence" value="ECO:0007669"/>
    <property type="project" value="TreeGrafter"/>
</dbReference>
<keyword evidence="8" id="KW-0472">Membrane</keyword>
<evidence type="ECO:0000256" key="4">
    <source>
        <dbReference type="ARBA" id="ARBA00022679"/>
    </source>
</evidence>
<evidence type="ECO:0000256" key="2">
    <source>
        <dbReference type="ARBA" id="ARBA00006065"/>
    </source>
</evidence>
<dbReference type="Pfam" id="PF03901">
    <property type="entry name" value="Glyco_transf_22"/>
    <property type="match status" value="1"/>
</dbReference>
<keyword evidence="5" id="KW-0812">Transmembrane</keyword>
<dbReference type="PANTHER" id="PTHR22760">
    <property type="entry name" value="GLYCOSYLTRANSFERASE"/>
    <property type="match status" value="1"/>
</dbReference>
<dbReference type="GO" id="GO:0000026">
    <property type="term" value="F:alpha-1,2-mannosyltransferase activity"/>
    <property type="evidence" value="ECO:0007669"/>
    <property type="project" value="TreeGrafter"/>
</dbReference>
<keyword evidence="4" id="KW-0808">Transferase</keyword>
<protein>
    <recommendedName>
        <fullName evidence="10">Mannosyltransferase</fullName>
        <ecNumber evidence="10">2.4.1.-</ecNumber>
    </recommendedName>
</protein>
<evidence type="ECO:0000256" key="8">
    <source>
        <dbReference type="ARBA" id="ARBA00023136"/>
    </source>
</evidence>
<dbReference type="EMBL" id="SGPL01000155">
    <property type="protein sequence ID" value="THH16484.1"/>
    <property type="molecule type" value="Genomic_DNA"/>
</dbReference>
<dbReference type="PANTHER" id="PTHR22760:SF4">
    <property type="entry name" value="GPI MANNOSYLTRANSFERASE 3"/>
    <property type="match status" value="1"/>
</dbReference>
<evidence type="ECO:0000256" key="7">
    <source>
        <dbReference type="ARBA" id="ARBA00022989"/>
    </source>
</evidence>
<reference evidence="11 12" key="1">
    <citation type="submission" date="2019-02" db="EMBL/GenBank/DDBJ databases">
        <title>Genome sequencing of the rare red list fungi Bondarzewia mesenterica.</title>
        <authorList>
            <person name="Buettner E."/>
            <person name="Kellner H."/>
        </authorList>
    </citation>
    <scope>NUCLEOTIDE SEQUENCE [LARGE SCALE GENOMIC DNA]</scope>
    <source>
        <strain evidence="11 12">DSM 108281</strain>
    </source>
</reference>
<gene>
    <name evidence="11" type="ORF">EW146_g4163</name>
</gene>
<evidence type="ECO:0000256" key="1">
    <source>
        <dbReference type="ARBA" id="ARBA00004477"/>
    </source>
</evidence>